<keyword evidence="2 5" id="KW-0819">tRNA processing</keyword>
<gene>
    <name evidence="7" type="ORF">TM35_000281190</name>
</gene>
<dbReference type="GO" id="GO:0008479">
    <property type="term" value="F:tRNA-guanosine(34) queuine transglycosylase activity"/>
    <property type="evidence" value="ECO:0007669"/>
    <property type="project" value="UniProtKB-UniRule"/>
</dbReference>
<keyword evidence="1 5" id="KW-0963">Cytoplasm</keyword>
<dbReference type="AlphaFoldDB" id="A0A1X0NPI6"/>
<dbReference type="GO" id="GO:0006400">
    <property type="term" value="P:tRNA modification"/>
    <property type="evidence" value="ECO:0007669"/>
    <property type="project" value="InterPro"/>
</dbReference>
<feature type="binding site" evidence="5">
    <location>
        <position position="279"/>
    </location>
    <ligand>
        <name>Zn(2+)</name>
        <dbReference type="ChEBI" id="CHEBI:29105"/>
    </ligand>
</feature>
<comment type="similarity">
    <text evidence="5">Belongs to the queuine tRNA-ribosyltransferase family. QTRT2 subfamily.</text>
</comment>
<evidence type="ECO:0000256" key="3">
    <source>
        <dbReference type="ARBA" id="ARBA00022723"/>
    </source>
</evidence>
<dbReference type="Pfam" id="PF01702">
    <property type="entry name" value="TGT"/>
    <property type="match status" value="1"/>
</dbReference>
<feature type="binding site" evidence="5">
    <location>
        <position position="276"/>
    </location>
    <ligand>
        <name>Zn(2+)</name>
        <dbReference type="ChEBI" id="CHEBI:29105"/>
    </ligand>
</feature>
<feature type="binding site" evidence="5">
    <location>
        <position position="274"/>
    </location>
    <ligand>
        <name>Zn(2+)</name>
        <dbReference type="ChEBI" id="CHEBI:29105"/>
    </ligand>
</feature>
<dbReference type="HAMAP" id="MF_03043">
    <property type="entry name" value="QTRT2"/>
    <property type="match status" value="1"/>
</dbReference>
<evidence type="ECO:0000313" key="8">
    <source>
        <dbReference type="Proteomes" id="UP000192257"/>
    </source>
</evidence>
<dbReference type="Proteomes" id="UP000192257">
    <property type="component" value="Unassembled WGS sequence"/>
</dbReference>
<dbReference type="SUPFAM" id="SSF51713">
    <property type="entry name" value="tRNA-guanine transglycosylase"/>
    <property type="match status" value="1"/>
</dbReference>
<feature type="domain" description="tRNA-guanine(15) transglycosylase-like" evidence="6">
    <location>
        <begin position="205"/>
        <end position="320"/>
    </location>
</feature>
<evidence type="ECO:0000259" key="6">
    <source>
        <dbReference type="Pfam" id="PF01702"/>
    </source>
</evidence>
<comment type="subunit">
    <text evidence="5">Heterodimer of a catalytic subunit and an accessory subunit.</text>
</comment>
<comment type="subcellular location">
    <subcellularLocation>
        <location evidence="5">Cytoplasm</location>
    </subcellularLocation>
</comment>
<dbReference type="PANTHER" id="PTHR46064:SF1">
    <property type="entry name" value="QUEUINE TRNA-RIBOSYLTRANSFERASE ACCESSORY SUBUNIT 2"/>
    <property type="match status" value="1"/>
</dbReference>
<dbReference type="InterPro" id="IPR036511">
    <property type="entry name" value="TGT-like_sf"/>
</dbReference>
<comment type="function">
    <text evidence="5">Non-catalytic subunit of the queuine tRNA-ribosyltransferase (TGT) that catalyzes the base-exchange of a guanine (G) residue with queuine (Q) at position 34 (anticodon wobble position) in tRNAs with GU(N) anticodons (tRNA-Asp, -Asn, -His and -Tyr), resulting in the hypermodified nucleoside queuosine (7-(((4,5-cis-dihydroxy-2-cyclopenten-1-yl)amino)methyl)-7-deazaguanosine).</text>
</comment>
<evidence type="ECO:0000256" key="5">
    <source>
        <dbReference type="HAMAP-Rule" id="MF_03043"/>
    </source>
</evidence>
<dbReference type="STRING" id="67003.A0A1X0NPI6"/>
<keyword evidence="7" id="KW-0808">Transferase</keyword>
<protein>
    <recommendedName>
        <fullName evidence="5">Queuine tRNA-ribosyltransferase accessory subunit 2</fullName>
    </recommendedName>
    <alternativeName>
        <fullName evidence="5">Queuine tRNA-ribosyltransferase domain-containing protein 1</fullName>
    </alternativeName>
</protein>
<dbReference type="PANTHER" id="PTHR46064">
    <property type="entry name" value="QUEUINE TRNA-RIBOSYLTRANSFERASE ACCESSORY SUBUNIT 2"/>
    <property type="match status" value="1"/>
</dbReference>
<reference evidence="7 8" key="1">
    <citation type="submission" date="2017-03" db="EMBL/GenBank/DDBJ databases">
        <title>An alternative strategy for trypanosome survival in the mammalian bloodstream revealed through genome and transcriptome analysis of the ubiquitous bovine parasite Trypanosoma (Megatrypanum) theileri.</title>
        <authorList>
            <person name="Kelly S."/>
            <person name="Ivens A."/>
            <person name="Mott A."/>
            <person name="O'Neill E."/>
            <person name="Emms D."/>
            <person name="Macleod O."/>
            <person name="Voorheis P."/>
            <person name="Matthews J."/>
            <person name="Matthews K."/>
            <person name="Carrington M."/>
        </authorList>
    </citation>
    <scope>NUCLEOTIDE SEQUENCE [LARGE SCALE GENOMIC DNA]</scope>
    <source>
        <strain evidence="7">Edinburgh</strain>
    </source>
</reference>
<keyword evidence="8" id="KW-1185">Reference proteome</keyword>
<dbReference type="InterPro" id="IPR002616">
    <property type="entry name" value="tRNA_ribo_trans-like"/>
</dbReference>
<dbReference type="GO" id="GO:0046872">
    <property type="term" value="F:metal ion binding"/>
    <property type="evidence" value="ECO:0007669"/>
    <property type="project" value="UniProtKB-KW"/>
</dbReference>
<dbReference type="GeneID" id="39987930"/>
<dbReference type="NCBIfam" id="TIGR00449">
    <property type="entry name" value="tgt_general"/>
    <property type="match status" value="1"/>
</dbReference>
<dbReference type="GO" id="GO:0005737">
    <property type="term" value="C:cytoplasm"/>
    <property type="evidence" value="ECO:0007669"/>
    <property type="project" value="UniProtKB-SubCell"/>
</dbReference>
<comment type="cofactor">
    <cofactor evidence="5">
        <name>Zn(2+)</name>
        <dbReference type="ChEBI" id="CHEBI:29105"/>
    </cofactor>
    <text evidence="5">Binds 1 zinc ion per subunit.</text>
</comment>
<feature type="binding site" evidence="5">
    <location>
        <position position="305"/>
    </location>
    <ligand>
        <name>Zn(2+)</name>
        <dbReference type="ChEBI" id="CHEBI:29105"/>
    </ligand>
</feature>
<evidence type="ECO:0000256" key="2">
    <source>
        <dbReference type="ARBA" id="ARBA00022694"/>
    </source>
</evidence>
<evidence type="ECO:0000256" key="1">
    <source>
        <dbReference type="ARBA" id="ARBA00022490"/>
    </source>
</evidence>
<comment type="caution">
    <text evidence="7">The sequence shown here is derived from an EMBL/GenBank/DDBJ whole genome shotgun (WGS) entry which is preliminary data.</text>
</comment>
<dbReference type="InterPro" id="IPR028592">
    <property type="entry name" value="QTRTD1"/>
</dbReference>
<keyword evidence="3 5" id="KW-0479">Metal-binding</keyword>
<evidence type="ECO:0000313" key="7">
    <source>
        <dbReference type="EMBL" id="ORC86403.1"/>
    </source>
</evidence>
<proteinExistence type="inferred from homology"/>
<dbReference type="RefSeq" id="XP_028880469.1">
    <property type="nucleotide sequence ID" value="XM_029028150.1"/>
</dbReference>
<sequence length="336" mass="37993">MMESYPLFVVPCRRGGVPCLTPDQVRDILTKEERVISLSIFDAYEYVNICKKSQKGFAEFCGLGEFTTILTVRSPHVGMHASAPATETTLCGNHEKGRISFSNEKWKEVVLSIQPSIAIPLYDAVSLYESQTKRRRTAEGRSIRWSSYADSIQNQIDCKLMKPLCVSDNNTKYVFTEELCQNETLQQYYSYLSQIGTGKVVMSTAISVSAILMCLKTGVSFIESALPWILAEKGIALVFDLTPVSGKIPPRYESQIDLNDYTFAVDIQPLSLDCNCYTCSRHTRAYIHHLLTVQEMNSVTLLTIHNLTRLVQLVRIYRNAGVEDRELLLNWVFAQL</sequence>
<accession>A0A1X0NPI6</accession>
<evidence type="ECO:0000256" key="4">
    <source>
        <dbReference type="ARBA" id="ARBA00022833"/>
    </source>
</evidence>
<organism evidence="7 8">
    <name type="scientific">Trypanosoma theileri</name>
    <dbReference type="NCBI Taxonomy" id="67003"/>
    <lineage>
        <taxon>Eukaryota</taxon>
        <taxon>Discoba</taxon>
        <taxon>Euglenozoa</taxon>
        <taxon>Kinetoplastea</taxon>
        <taxon>Metakinetoplastina</taxon>
        <taxon>Trypanosomatida</taxon>
        <taxon>Trypanosomatidae</taxon>
        <taxon>Trypanosoma</taxon>
    </lineage>
</organism>
<dbReference type="VEuPathDB" id="TriTrypDB:TM35_000281190"/>
<dbReference type="InterPro" id="IPR050852">
    <property type="entry name" value="Queuine_tRNA-ribosyltrfase"/>
</dbReference>
<name>A0A1X0NPI6_9TRYP</name>
<dbReference type="EMBL" id="NBCO01000028">
    <property type="protein sequence ID" value="ORC86403.1"/>
    <property type="molecule type" value="Genomic_DNA"/>
</dbReference>
<dbReference type="Gene3D" id="3.20.20.105">
    <property type="entry name" value="Queuine tRNA-ribosyltransferase-like"/>
    <property type="match status" value="2"/>
</dbReference>
<keyword evidence="4 5" id="KW-0862">Zinc</keyword>
<dbReference type="OrthoDB" id="27601at2759"/>